<dbReference type="Gene3D" id="3.10.180.10">
    <property type="entry name" value="2,3-Dihydroxybiphenyl 1,2-Dioxygenase, domain 1"/>
    <property type="match status" value="1"/>
</dbReference>
<accession>A0ABM6TIW3</accession>
<organism evidence="3 4">
    <name type="scientific">Caulobacter segnis</name>
    <dbReference type="NCBI Taxonomy" id="88688"/>
    <lineage>
        <taxon>Bacteria</taxon>
        <taxon>Pseudomonadati</taxon>
        <taxon>Pseudomonadota</taxon>
        <taxon>Alphaproteobacteria</taxon>
        <taxon>Caulobacterales</taxon>
        <taxon>Caulobacteraceae</taxon>
        <taxon>Caulobacter</taxon>
    </lineage>
</organism>
<keyword evidence="4" id="KW-1185">Reference proteome</keyword>
<dbReference type="Pfam" id="PF00903">
    <property type="entry name" value="Glyoxalase"/>
    <property type="match status" value="1"/>
</dbReference>
<dbReference type="InterPro" id="IPR004360">
    <property type="entry name" value="Glyas_Fos-R_dOase_dom"/>
</dbReference>
<dbReference type="InterPro" id="IPR029068">
    <property type="entry name" value="Glyas_Bleomycin-R_OHBP_Dase"/>
</dbReference>
<evidence type="ECO:0000259" key="2">
    <source>
        <dbReference type="PROSITE" id="PS51819"/>
    </source>
</evidence>
<dbReference type="SUPFAM" id="SSF54593">
    <property type="entry name" value="Glyoxalase/Bleomycin resistance protein/Dihydroxybiphenyl dioxygenase"/>
    <property type="match status" value="1"/>
</dbReference>
<gene>
    <name evidence="3" type="ORF">B7G68_15525</name>
</gene>
<dbReference type="Proteomes" id="UP000240527">
    <property type="component" value="Chromosome"/>
</dbReference>
<sequence>MASVVGPSHIALEVSDLERSLAFYQRVLGLEIFYDERQTGTPPSIKGIVAGFAIELGQIHLPPGSGNPSQVRPQAGAPCMAFTIEDAVGAHGRLKAEGVSVESAVKEIQGVKFFYVYDPDGYPFELIEFPLGARALADLRAYFDVTSSG</sequence>
<evidence type="ECO:0000313" key="4">
    <source>
        <dbReference type="Proteomes" id="UP000240527"/>
    </source>
</evidence>
<dbReference type="PROSITE" id="PS51819">
    <property type="entry name" value="VOC"/>
    <property type="match status" value="1"/>
</dbReference>
<dbReference type="PROSITE" id="PS00934">
    <property type="entry name" value="GLYOXALASE_I_1"/>
    <property type="match status" value="1"/>
</dbReference>
<protein>
    <submittedName>
        <fullName evidence="3">Bleomycin resistance protein</fullName>
    </submittedName>
</protein>
<reference evidence="3 4" key="1">
    <citation type="journal article" date="2015" name="Biotechnol. Bioeng.">
        <title>Genome sequence and phenotypic characterization of Caulobacter segnis.</title>
        <authorList>
            <person name="Patel S."/>
            <person name="Fletcher B."/>
            <person name="Scott D.C."/>
            <person name="Ely B."/>
        </authorList>
    </citation>
    <scope>NUCLEOTIDE SEQUENCE [LARGE SCALE GENOMIC DNA]</scope>
    <source>
        <strain evidence="3 4">TK0059</strain>
    </source>
</reference>
<proteinExistence type="predicted"/>
<dbReference type="EMBL" id="CP027850">
    <property type="protein sequence ID" value="AVQ03132.1"/>
    <property type="molecule type" value="Genomic_DNA"/>
</dbReference>
<name>A0ABM6TIW3_9CAUL</name>
<evidence type="ECO:0000313" key="3">
    <source>
        <dbReference type="EMBL" id="AVQ03132.1"/>
    </source>
</evidence>
<evidence type="ECO:0000256" key="1">
    <source>
        <dbReference type="ARBA" id="ARBA00022723"/>
    </source>
</evidence>
<feature type="domain" description="VOC" evidence="2">
    <location>
        <begin position="6"/>
        <end position="129"/>
    </location>
</feature>
<dbReference type="InterPro" id="IPR018146">
    <property type="entry name" value="Glyoxalase_1_CS"/>
</dbReference>
<keyword evidence="1" id="KW-0479">Metal-binding</keyword>
<dbReference type="InterPro" id="IPR037523">
    <property type="entry name" value="VOC_core"/>
</dbReference>